<evidence type="ECO:0000313" key="2">
    <source>
        <dbReference type="Ensembl" id="ENSSSCP00070047658.1"/>
    </source>
</evidence>
<accession>A0A4X1VV91</accession>
<evidence type="ECO:0008006" key="4">
    <source>
        <dbReference type="Google" id="ProtNLM"/>
    </source>
</evidence>
<dbReference type="Pfam" id="PF17671">
    <property type="entry name" value="DUF5531"/>
    <property type="match status" value="1"/>
</dbReference>
<proteinExistence type="predicted"/>
<protein>
    <recommendedName>
        <fullName evidence="4">Testis expressed 46</fullName>
    </recommendedName>
</protein>
<keyword evidence="1" id="KW-0472">Membrane</keyword>
<keyword evidence="1" id="KW-0812">Transmembrane</keyword>
<evidence type="ECO:0000313" key="3">
    <source>
        <dbReference type="Proteomes" id="UP000314985"/>
    </source>
</evidence>
<reference evidence="2" key="2">
    <citation type="submission" date="2025-08" db="UniProtKB">
        <authorList>
            <consortium name="Ensembl"/>
        </authorList>
    </citation>
    <scope>IDENTIFICATION</scope>
</reference>
<organism evidence="2 3">
    <name type="scientific">Sus scrofa</name>
    <name type="common">Pig</name>
    <dbReference type="NCBI Taxonomy" id="9823"/>
    <lineage>
        <taxon>Eukaryota</taxon>
        <taxon>Metazoa</taxon>
        <taxon>Chordata</taxon>
        <taxon>Craniata</taxon>
        <taxon>Vertebrata</taxon>
        <taxon>Euteleostomi</taxon>
        <taxon>Mammalia</taxon>
        <taxon>Eutheria</taxon>
        <taxon>Laurasiatheria</taxon>
        <taxon>Artiodactyla</taxon>
        <taxon>Suina</taxon>
        <taxon>Suidae</taxon>
        <taxon>Sus</taxon>
    </lineage>
</organism>
<name>A0A4X1VV91_PIG</name>
<sequence length="164" mass="18968">MLGELMSLFKNLHGIFASSGTTGALMAWLISYKPALFGFLFLLLLLSNWLVKYEFKPTPQEPQQEEAEKPKTCGAKPNSNSNCLTMKEVERLHACFALQDKILERLMFSEMKLKVLENQMFIVWNRMNHHKRSSRLRTFLGGKHRLRRRESIFSILSDCTSNSP</sequence>
<dbReference type="Ensembl" id="ENSSSCT00070056095.1">
    <property type="protein sequence ID" value="ENSSSCP00070047658.1"/>
    <property type="gene ID" value="ENSSSCG00070027947.1"/>
</dbReference>
<dbReference type="PANTHER" id="PTHR39412">
    <property type="entry name" value="TESTIS-EXPRESSED PROTEIN 46"/>
    <property type="match status" value="1"/>
</dbReference>
<dbReference type="AlphaFoldDB" id="A0A4X1VV91"/>
<dbReference type="Proteomes" id="UP000314985">
    <property type="component" value="Chromosome 6"/>
</dbReference>
<reference evidence="2 3" key="1">
    <citation type="submission" date="2017-08" db="EMBL/GenBank/DDBJ databases">
        <title>USMARCv1.0.</title>
        <authorList>
            <person name="Hannum G.I."/>
            <person name="Koren S."/>
            <person name="Schroeder S.G."/>
            <person name="Chin S.C."/>
            <person name="Nonneman D.J."/>
            <person name="Becker S.A."/>
            <person name="Rosen B.D."/>
            <person name="Bickhart D.M."/>
            <person name="Putnam N.H."/>
            <person name="Green R.E."/>
            <person name="Tuggle C.K."/>
            <person name="Liu H."/>
            <person name="Rohrer G.A."/>
            <person name="Warr A."/>
            <person name="Hall R."/>
            <person name="Kim K."/>
            <person name="Hume D.A."/>
            <person name="Talbot R."/>
            <person name="Chow W."/>
            <person name="Howe K."/>
            <person name="Schwartz A.S."/>
            <person name="Watson M."/>
            <person name="Archibald A.L."/>
            <person name="Phillippy A.M."/>
            <person name="Smith T.P.L."/>
        </authorList>
    </citation>
    <scope>NUCLEOTIDE SEQUENCE [LARGE SCALE GENOMIC DNA]</scope>
</reference>
<feature type="transmembrane region" description="Helical" evidence="1">
    <location>
        <begin position="35"/>
        <end position="51"/>
    </location>
</feature>
<evidence type="ECO:0000256" key="1">
    <source>
        <dbReference type="SAM" id="Phobius"/>
    </source>
</evidence>
<keyword evidence="1" id="KW-1133">Transmembrane helix</keyword>
<dbReference type="InterPro" id="IPR038788">
    <property type="entry name" value="TEX46-like"/>
</dbReference>
<dbReference type="PANTHER" id="PTHR39412:SF1">
    <property type="entry name" value="TESTIS-EXPRESSED PROTEIN 46"/>
    <property type="match status" value="1"/>
</dbReference>